<dbReference type="PANTHER" id="PTHR23048">
    <property type="entry name" value="MYOSIN LIGHT CHAIN 1, 3"/>
    <property type="match status" value="1"/>
</dbReference>
<evidence type="ECO:0000256" key="1">
    <source>
        <dbReference type="ARBA" id="ARBA00022737"/>
    </source>
</evidence>
<dbReference type="PROSITE" id="PS50222">
    <property type="entry name" value="EF_HAND_2"/>
    <property type="match status" value="1"/>
</dbReference>
<evidence type="ECO:0000256" key="2">
    <source>
        <dbReference type="ARBA" id="ARBA00023123"/>
    </source>
</evidence>
<dbReference type="Pfam" id="PF13499">
    <property type="entry name" value="EF-hand_7"/>
    <property type="match status" value="1"/>
</dbReference>
<keyword evidence="3" id="KW-0505">Motor protein</keyword>
<dbReference type="CDD" id="cd00051">
    <property type="entry name" value="EFh"/>
    <property type="match status" value="1"/>
</dbReference>
<organism evidence="6">
    <name type="scientific">Octopus bimaculoides</name>
    <name type="common">California two-spotted octopus</name>
    <dbReference type="NCBI Taxonomy" id="37653"/>
    <lineage>
        <taxon>Eukaryota</taxon>
        <taxon>Metazoa</taxon>
        <taxon>Spiralia</taxon>
        <taxon>Lophotrochozoa</taxon>
        <taxon>Mollusca</taxon>
        <taxon>Cephalopoda</taxon>
        <taxon>Coleoidea</taxon>
        <taxon>Octopodiformes</taxon>
        <taxon>Octopoda</taxon>
        <taxon>Incirrata</taxon>
        <taxon>Octopodidae</taxon>
        <taxon>Octopus</taxon>
    </lineage>
</organism>
<dbReference type="FunFam" id="1.10.238.10:FF:000001">
    <property type="entry name" value="Calmodulin 1"/>
    <property type="match status" value="1"/>
</dbReference>
<dbReference type="PANTHER" id="PTHR23048:SF33">
    <property type="entry name" value="MYOSIN LIGHT CHAIN ALKALI"/>
    <property type="match status" value="1"/>
</dbReference>
<dbReference type="InterPro" id="IPR002048">
    <property type="entry name" value="EF_hand_dom"/>
</dbReference>
<keyword evidence="2" id="KW-0518">Myosin</keyword>
<accession>A0A0L8GX12</accession>
<dbReference type="SUPFAM" id="SSF47473">
    <property type="entry name" value="EF-hand"/>
    <property type="match status" value="1"/>
</dbReference>
<dbReference type="OrthoDB" id="26525at2759"/>
<dbReference type="GO" id="GO:0005509">
    <property type="term" value="F:calcium ion binding"/>
    <property type="evidence" value="ECO:0007669"/>
    <property type="project" value="InterPro"/>
</dbReference>
<dbReference type="InterPro" id="IPR011992">
    <property type="entry name" value="EF-hand-dom_pair"/>
</dbReference>
<dbReference type="AlphaFoldDB" id="A0A0L8GX12"/>
<dbReference type="GO" id="GO:0005859">
    <property type="term" value="C:muscle myosin complex"/>
    <property type="evidence" value="ECO:0007669"/>
    <property type="project" value="TreeGrafter"/>
</dbReference>
<gene>
    <name evidence="6" type="ORF">OCBIM_22026598mg</name>
</gene>
<evidence type="ECO:0000256" key="3">
    <source>
        <dbReference type="ARBA" id="ARBA00023175"/>
    </source>
</evidence>
<evidence type="ECO:0000259" key="5">
    <source>
        <dbReference type="PROSITE" id="PS50222"/>
    </source>
</evidence>
<sequence length="229" mass="26043">MSILYFTDDNGGSYLSFSKELAFDKSKEITTNIVAFEWEMKAIFFCSGVVGINEMSKGRHFSLQPNPCRESEPGEVLSSEVREVFDLFDFWDGRDGDVDAYKVGDLLRCLGMNPTNAQIHKHGGTKKMGEKSYKLEEILPIYEEMSLEKDKGTNADFMEAFKTFDREGQGFISSAEMRNVLMSLGEKITDAQMTEITQFCDIREDIDGNIKYEEFIKRVMSGPFPDGEK</sequence>
<protein>
    <recommendedName>
        <fullName evidence="5">EF-hand domain-containing protein</fullName>
    </recommendedName>
</protein>
<dbReference type="Gene3D" id="1.10.238.10">
    <property type="entry name" value="EF-hand"/>
    <property type="match status" value="2"/>
</dbReference>
<feature type="domain" description="EF-hand" evidence="5">
    <location>
        <begin position="152"/>
        <end position="187"/>
    </location>
</feature>
<dbReference type="EMBL" id="KQ420078">
    <property type="protein sequence ID" value="KOF81384.1"/>
    <property type="molecule type" value="Genomic_DNA"/>
</dbReference>
<keyword evidence="1" id="KW-0677">Repeat</keyword>
<dbReference type="STRING" id="37653.A0A0L8GX12"/>
<proteinExistence type="predicted"/>
<name>A0A0L8GX12_OCTBM</name>
<dbReference type="InterPro" id="IPR050230">
    <property type="entry name" value="CALM/Myosin/TropC-like"/>
</dbReference>
<keyword evidence="4" id="KW-0514">Muscle protein</keyword>
<evidence type="ECO:0000256" key="4">
    <source>
        <dbReference type="ARBA" id="ARBA00023179"/>
    </source>
</evidence>
<evidence type="ECO:0000313" key="6">
    <source>
        <dbReference type="EMBL" id="KOF81384.1"/>
    </source>
</evidence>
<dbReference type="SMART" id="SM00054">
    <property type="entry name" value="EFh"/>
    <property type="match status" value="1"/>
</dbReference>
<reference evidence="6" key="1">
    <citation type="submission" date="2015-07" db="EMBL/GenBank/DDBJ databases">
        <title>MeaNS - Measles Nucleotide Surveillance Program.</title>
        <authorList>
            <person name="Tran T."/>
            <person name="Druce J."/>
        </authorList>
    </citation>
    <scope>NUCLEOTIDE SEQUENCE</scope>
    <source>
        <strain evidence="6">UCB-OBI-ISO-001</strain>
        <tissue evidence="6">Gonad</tissue>
    </source>
</reference>